<dbReference type="Pfam" id="PF13860">
    <property type="entry name" value="FlgD_ig"/>
    <property type="match status" value="1"/>
</dbReference>
<comment type="caution">
    <text evidence="2">The sequence shown here is derived from an EMBL/GenBank/DDBJ whole genome shotgun (WGS) entry which is preliminary data.</text>
</comment>
<feature type="domain" description="FlgD/Vpr Ig-like" evidence="1">
    <location>
        <begin position="46"/>
        <end position="119"/>
    </location>
</feature>
<name>A0ABP7RGS2_9SPHN</name>
<evidence type="ECO:0000259" key="1">
    <source>
        <dbReference type="Pfam" id="PF13860"/>
    </source>
</evidence>
<reference evidence="3" key="1">
    <citation type="journal article" date="2019" name="Int. J. Syst. Evol. Microbiol.">
        <title>The Global Catalogue of Microorganisms (GCM) 10K type strain sequencing project: providing services to taxonomists for standard genome sequencing and annotation.</title>
        <authorList>
            <consortium name="The Broad Institute Genomics Platform"/>
            <consortium name="The Broad Institute Genome Sequencing Center for Infectious Disease"/>
            <person name="Wu L."/>
            <person name="Ma J."/>
        </authorList>
    </citation>
    <scope>NUCLEOTIDE SEQUENCE [LARGE SCALE GENOMIC DNA]</scope>
    <source>
        <strain evidence="3">JCM 16603</strain>
    </source>
</reference>
<dbReference type="Gene3D" id="2.30.30.910">
    <property type="match status" value="1"/>
</dbReference>
<sequence>MQYSQVEQSIQQTGVLRNMLDKMSGDDLTSAGQLIGRTAEFDSSVSSLSGQNQAEWRWTLPAKPATVDAEILDSAGKVVARPTVTAAASGTFRWTGQLDSGARAPDGAYVLKLTAKTADGTTLQPTLTSLGKVQEVVSREGELWAGLGAAALPLAKLTRIAA</sequence>
<dbReference type="RefSeq" id="WP_344708418.1">
    <property type="nucleotide sequence ID" value="NZ_BAAAZD010000001.1"/>
</dbReference>
<gene>
    <name evidence="2" type="ORF">GCM10022211_03290</name>
</gene>
<keyword evidence="3" id="KW-1185">Reference proteome</keyword>
<organism evidence="2 3">
    <name type="scientific">Sphingomonas humi</name>
    <dbReference type="NCBI Taxonomy" id="335630"/>
    <lineage>
        <taxon>Bacteria</taxon>
        <taxon>Pseudomonadati</taxon>
        <taxon>Pseudomonadota</taxon>
        <taxon>Alphaproteobacteria</taxon>
        <taxon>Sphingomonadales</taxon>
        <taxon>Sphingomonadaceae</taxon>
        <taxon>Sphingomonas</taxon>
    </lineage>
</organism>
<evidence type="ECO:0000313" key="2">
    <source>
        <dbReference type="EMBL" id="GAA3997311.1"/>
    </source>
</evidence>
<proteinExistence type="predicted"/>
<dbReference type="InterPro" id="IPR025965">
    <property type="entry name" value="FlgD/Vpr_Ig-like"/>
</dbReference>
<dbReference type="Proteomes" id="UP001501310">
    <property type="component" value="Unassembled WGS sequence"/>
</dbReference>
<dbReference type="Gene3D" id="2.60.40.4070">
    <property type="match status" value="1"/>
</dbReference>
<dbReference type="EMBL" id="BAAAZD010000001">
    <property type="protein sequence ID" value="GAA3997311.1"/>
    <property type="molecule type" value="Genomic_DNA"/>
</dbReference>
<evidence type="ECO:0000313" key="3">
    <source>
        <dbReference type="Proteomes" id="UP001501310"/>
    </source>
</evidence>
<protein>
    <recommendedName>
        <fullName evidence="1">FlgD/Vpr Ig-like domain-containing protein</fullName>
    </recommendedName>
</protein>
<accession>A0ABP7RGS2</accession>